<dbReference type="AlphaFoldDB" id="A0A081CLF7"/>
<protein>
    <submittedName>
        <fullName evidence="1">Uncharacterized protein</fullName>
    </submittedName>
</protein>
<dbReference type="EMBL" id="DF830085">
    <property type="protein sequence ID" value="GAK67503.1"/>
    <property type="molecule type" value="Genomic_DNA"/>
</dbReference>
<name>A0A081CLF7_PSEA2</name>
<gene>
    <name evidence="1" type="ORF">PAN0_018d5731</name>
</gene>
<keyword evidence="2" id="KW-1185">Reference proteome</keyword>
<organism evidence="1">
    <name type="scientific">Pseudozyma antarctica</name>
    <name type="common">Yeast</name>
    <name type="synonym">Candida antarctica</name>
    <dbReference type="NCBI Taxonomy" id="84753"/>
    <lineage>
        <taxon>Eukaryota</taxon>
        <taxon>Fungi</taxon>
        <taxon>Dikarya</taxon>
        <taxon>Basidiomycota</taxon>
        <taxon>Ustilaginomycotina</taxon>
        <taxon>Ustilaginomycetes</taxon>
        <taxon>Ustilaginales</taxon>
        <taxon>Ustilaginaceae</taxon>
        <taxon>Moesziomyces</taxon>
    </lineage>
</organism>
<reference evidence="1" key="1">
    <citation type="submission" date="2014-07" db="EMBL/GenBank/DDBJ databases">
        <title>Draft genome sequence of the yeast Pseudozyma antarctica JCM 10317 known as a producer of lipase B which used in a wide range of industrial applications.</title>
        <authorList>
            <person name="Morita T."/>
            <person name="Saika A."/>
            <person name="Koike H."/>
        </authorList>
    </citation>
    <scope>NUCLEOTIDE SEQUENCE</scope>
    <source>
        <strain evidence="1">JCM 10317</strain>
    </source>
</reference>
<dbReference type="Proteomes" id="UP000053758">
    <property type="component" value="Unassembled WGS sequence"/>
</dbReference>
<dbReference type="RefSeq" id="XP_014654445.1">
    <property type="nucleotide sequence ID" value="XM_014798959.1"/>
</dbReference>
<dbReference type="Pfam" id="PF19535">
    <property type="entry name" value="DUF6060"/>
    <property type="match status" value="1"/>
</dbReference>
<dbReference type="InterPro" id="IPR045702">
    <property type="entry name" value="DUF6060"/>
</dbReference>
<sequence length="439" mass="45318">MSQDIGLSDFLAQFDMLEGASILAYIKDTYGNTASPIHSDIAPCSPEAPFGCSLAYVNLSSSICPGSLVNASSPCYSCRMQTAQEQKEFLGNLTQVLGSNSAATCATSGGATSAASRRVTMPSSWFLLVALLLFCFGAASAKEVALVPDKVLKKSSYQDVDGRILLTNPSDCGPVNQPQERVCSFDVYSDPNCQNAISGAYFSMNPNIGHNCGACLPWSMLDPVPAGTVYLKTHSIGDGFGAGNQLLVEADSSCPLMGSAGLVAAASASSQCLQLGSMSGDEGIACFPNGQDSVPAKRDLVKRDATCNGMYVESAVASHSAPKQISSIVDCRGGSAPCTISLAVQHTETVSTSLSLNAGGSVKGIDIGATFGTEYSESVSTTITETYTVPQGQAGYVISTFKSTLFKGSFQGCGGVDGAGEANVILTNGEEKRVVIVTA</sequence>
<dbReference type="HOGENOM" id="CLU_050869_0_0_1"/>
<accession>A0A081CLF7</accession>
<evidence type="ECO:0000313" key="1">
    <source>
        <dbReference type="EMBL" id="GAK67503.1"/>
    </source>
</evidence>
<dbReference type="GeneID" id="26306552"/>
<proteinExistence type="predicted"/>
<evidence type="ECO:0000313" key="2">
    <source>
        <dbReference type="Proteomes" id="UP000053758"/>
    </source>
</evidence>